<gene>
    <name evidence="1" type="ORF">BU14_0188s0008</name>
</gene>
<dbReference type="InterPro" id="IPR052736">
    <property type="entry name" value="Stf3_sulfotransferase"/>
</dbReference>
<proteinExistence type="predicted"/>
<dbReference type="EMBL" id="KV918864">
    <property type="protein sequence ID" value="OSX76490.1"/>
    <property type="molecule type" value="Genomic_DNA"/>
</dbReference>
<protein>
    <recommendedName>
        <fullName evidence="3">Protein-tyrosine sulfotransferase</fullName>
    </recommendedName>
</protein>
<reference evidence="1 2" key="1">
    <citation type="submission" date="2017-03" db="EMBL/GenBank/DDBJ databases">
        <title>WGS assembly of Porphyra umbilicalis.</title>
        <authorList>
            <person name="Brawley S.H."/>
            <person name="Blouin N.A."/>
            <person name="Ficko-Blean E."/>
            <person name="Wheeler G.L."/>
            <person name="Lohr M."/>
            <person name="Goodson H.V."/>
            <person name="Jenkins J.W."/>
            <person name="Blaby-Haas C.E."/>
            <person name="Helliwell K.E."/>
            <person name="Chan C."/>
            <person name="Marriage T."/>
            <person name="Bhattacharya D."/>
            <person name="Klein A.S."/>
            <person name="Badis Y."/>
            <person name="Brodie J."/>
            <person name="Cao Y."/>
            <person name="Collen J."/>
            <person name="Dittami S.M."/>
            <person name="Gachon C.M."/>
            <person name="Green B.R."/>
            <person name="Karpowicz S."/>
            <person name="Kim J.W."/>
            <person name="Kudahl U."/>
            <person name="Lin S."/>
            <person name="Michel G."/>
            <person name="Mittag M."/>
            <person name="Olson B.J."/>
            <person name="Pangilinan J."/>
            <person name="Peng Y."/>
            <person name="Qiu H."/>
            <person name="Shu S."/>
            <person name="Singer J.T."/>
            <person name="Smith A.G."/>
            <person name="Sprecher B.N."/>
            <person name="Wagner V."/>
            <person name="Wang W."/>
            <person name="Wang Z.-Y."/>
            <person name="Yan J."/>
            <person name="Yarish C."/>
            <person name="Zoeuner-Riek S."/>
            <person name="Zhuang Y."/>
            <person name="Zou Y."/>
            <person name="Lindquist E.A."/>
            <person name="Grimwood J."/>
            <person name="Barry K."/>
            <person name="Rokhsar D.S."/>
            <person name="Schmutz J."/>
            <person name="Stiller J.W."/>
            <person name="Grossman A.R."/>
            <person name="Prochnik S.E."/>
        </authorList>
    </citation>
    <scope>NUCLEOTIDE SEQUENCE [LARGE SCALE GENOMIC DNA]</scope>
    <source>
        <strain evidence="1">4086291</strain>
    </source>
</reference>
<dbReference type="OrthoDB" id="429813at2759"/>
<evidence type="ECO:0000313" key="2">
    <source>
        <dbReference type="Proteomes" id="UP000218209"/>
    </source>
</evidence>
<dbReference type="Proteomes" id="UP000218209">
    <property type="component" value="Unassembled WGS sequence"/>
</dbReference>
<dbReference type="PANTHER" id="PTHR36451:SF1">
    <property type="entry name" value="OMEGA-HYDROXY-BETA-DIHYDROMENAQUINONE-9 SULFOTRANSFERASE STF3"/>
    <property type="match status" value="1"/>
</dbReference>
<evidence type="ECO:0008006" key="3">
    <source>
        <dbReference type="Google" id="ProtNLM"/>
    </source>
</evidence>
<organism evidence="1 2">
    <name type="scientific">Porphyra umbilicalis</name>
    <name type="common">Purple laver</name>
    <name type="synonym">Red alga</name>
    <dbReference type="NCBI Taxonomy" id="2786"/>
    <lineage>
        <taxon>Eukaryota</taxon>
        <taxon>Rhodophyta</taxon>
        <taxon>Bangiophyceae</taxon>
        <taxon>Bangiales</taxon>
        <taxon>Bangiaceae</taxon>
        <taxon>Porphyra</taxon>
    </lineage>
</organism>
<dbReference type="PANTHER" id="PTHR36451">
    <property type="entry name" value="PAPS-DEPENDENT SULFOTRANSFERASE STF3"/>
    <property type="match status" value="1"/>
</dbReference>
<accession>A0A1X6P6X2</accession>
<dbReference type="SUPFAM" id="SSF52540">
    <property type="entry name" value="P-loop containing nucleoside triphosphate hydrolases"/>
    <property type="match status" value="1"/>
</dbReference>
<evidence type="ECO:0000313" key="1">
    <source>
        <dbReference type="EMBL" id="OSX76490.1"/>
    </source>
</evidence>
<dbReference type="Gene3D" id="3.40.50.300">
    <property type="entry name" value="P-loop containing nucleotide triphosphate hydrolases"/>
    <property type="match status" value="1"/>
</dbReference>
<dbReference type="Pfam" id="PF13469">
    <property type="entry name" value="Sulfotransfer_3"/>
    <property type="match status" value="1"/>
</dbReference>
<dbReference type="AlphaFoldDB" id="A0A1X6P6X2"/>
<dbReference type="InterPro" id="IPR027417">
    <property type="entry name" value="P-loop_NTPase"/>
</dbReference>
<sequence>MDGVAQKWTSANEDSLAVATLCGGASIYTAISFVAHYADWTPHYLTFETPTGAAAFPRWRDALFGFLRKVVYADRRAAPPGTPPRPLVLKSPDHTARVRLLLRLFPNARFVYIHRHPLEVSRSWAALVAKLCPQTAMEPFTAADGAAFGLDLCGRLADAYLADRHLIPPGRLVEVAYDELVADPAGVLATLYAGLGLRGGAPAQAAAAAEAVAYTAEGRRGRHTALSADAVAAVAAAWRQQFDAFGYTTDHPLAGGGGGGRRPGGEQRG</sequence>
<keyword evidence="2" id="KW-1185">Reference proteome</keyword>
<name>A0A1X6P6X2_PORUM</name>